<evidence type="ECO:0000313" key="2">
    <source>
        <dbReference type="Proteomes" id="UP000765507"/>
    </source>
</evidence>
<gene>
    <name evidence="1" type="ORF">G0U57_020994</name>
</gene>
<keyword evidence="2" id="KW-1185">Reference proteome</keyword>
<accession>A0A8T1S3J8</accession>
<dbReference type="PANTHER" id="PTHR31635">
    <property type="entry name" value="REVERSE TRANSCRIPTASE DOMAIN-CONTAINING PROTEIN-RELATED"/>
    <property type="match status" value="1"/>
</dbReference>
<protein>
    <submittedName>
        <fullName evidence="1">Uncharacterized protein</fullName>
    </submittedName>
</protein>
<dbReference type="PANTHER" id="PTHR31635:SF196">
    <property type="entry name" value="REVERSE TRANSCRIPTASE DOMAIN-CONTAINING PROTEIN-RELATED"/>
    <property type="match status" value="1"/>
</dbReference>
<comment type="caution">
    <text evidence="1">The sequence shown here is derived from an EMBL/GenBank/DDBJ whole genome shotgun (WGS) entry which is preliminary data.</text>
</comment>
<name>A0A8T1S3J8_CHESE</name>
<dbReference type="EMBL" id="JAHGAV010000918">
    <property type="protein sequence ID" value="KAG6923297.1"/>
    <property type="molecule type" value="Genomic_DNA"/>
</dbReference>
<organism evidence="1 2">
    <name type="scientific">Chelydra serpentina</name>
    <name type="common">Snapping turtle</name>
    <name type="synonym">Testudo serpentina</name>
    <dbReference type="NCBI Taxonomy" id="8475"/>
    <lineage>
        <taxon>Eukaryota</taxon>
        <taxon>Metazoa</taxon>
        <taxon>Chordata</taxon>
        <taxon>Craniata</taxon>
        <taxon>Vertebrata</taxon>
        <taxon>Euteleostomi</taxon>
        <taxon>Archelosauria</taxon>
        <taxon>Testudinata</taxon>
        <taxon>Testudines</taxon>
        <taxon>Cryptodira</taxon>
        <taxon>Durocryptodira</taxon>
        <taxon>Americhelydia</taxon>
        <taxon>Chelydroidea</taxon>
        <taxon>Chelydridae</taxon>
        <taxon>Chelydra</taxon>
    </lineage>
</organism>
<dbReference type="AlphaFoldDB" id="A0A8T1S3J8"/>
<dbReference type="Proteomes" id="UP000765507">
    <property type="component" value="Unassembled WGS sequence"/>
</dbReference>
<sequence>EKGWRLEADLRSKTADQVQHAVSQMKEGKALGKDGLTTKMIRAGGQDLWETLAQRFSHYLEMQKMPSSWKESNTILLYKKGDHEDLKNYHSVGLLSHVYKLFTKITTNQLSQ</sequence>
<reference evidence="1 2" key="1">
    <citation type="journal article" date="2020" name="G3 (Bethesda)">
        <title>Draft Genome of the Common Snapping Turtle, Chelydra serpentina, a Model for Phenotypic Plasticity in Reptiles.</title>
        <authorList>
            <person name="Das D."/>
            <person name="Singh S.K."/>
            <person name="Bierstedt J."/>
            <person name="Erickson A."/>
            <person name="Galli G.L.J."/>
            <person name="Crossley D.A. 2nd"/>
            <person name="Rhen T."/>
        </authorList>
    </citation>
    <scope>NUCLEOTIDE SEQUENCE [LARGE SCALE GENOMIC DNA]</scope>
    <source>
        <strain evidence="1">KW</strain>
    </source>
</reference>
<evidence type="ECO:0000313" key="1">
    <source>
        <dbReference type="EMBL" id="KAG6923297.1"/>
    </source>
</evidence>
<feature type="non-terminal residue" evidence="1">
    <location>
        <position position="112"/>
    </location>
</feature>
<feature type="non-terminal residue" evidence="1">
    <location>
        <position position="1"/>
    </location>
</feature>
<dbReference type="OrthoDB" id="8963480at2759"/>
<proteinExistence type="predicted"/>